<evidence type="ECO:0000313" key="2">
    <source>
        <dbReference type="Proteomes" id="UP000008561"/>
    </source>
</evidence>
<name>A8ZYL8_DESOH</name>
<dbReference type="KEGG" id="dol:Dole_2940"/>
<organism evidence="1 2">
    <name type="scientific">Desulfosudis oleivorans (strain DSM 6200 / JCM 39069 / Hxd3)</name>
    <name type="common">Desulfococcus oleovorans</name>
    <dbReference type="NCBI Taxonomy" id="96561"/>
    <lineage>
        <taxon>Bacteria</taxon>
        <taxon>Pseudomonadati</taxon>
        <taxon>Thermodesulfobacteriota</taxon>
        <taxon>Desulfobacteria</taxon>
        <taxon>Desulfobacterales</taxon>
        <taxon>Desulfosudaceae</taxon>
        <taxon>Desulfosudis</taxon>
    </lineage>
</organism>
<dbReference type="RefSeq" id="WP_012176354.1">
    <property type="nucleotide sequence ID" value="NC_009943.1"/>
</dbReference>
<reference evidence="1 2" key="1">
    <citation type="submission" date="2007-10" db="EMBL/GenBank/DDBJ databases">
        <title>Complete sequence of Desulfococcus oleovorans Hxd3.</title>
        <authorList>
            <consortium name="US DOE Joint Genome Institute"/>
            <person name="Copeland A."/>
            <person name="Lucas S."/>
            <person name="Lapidus A."/>
            <person name="Barry K."/>
            <person name="Glavina del Rio T."/>
            <person name="Dalin E."/>
            <person name="Tice H."/>
            <person name="Pitluck S."/>
            <person name="Kiss H."/>
            <person name="Brettin T."/>
            <person name="Bruce D."/>
            <person name="Detter J.C."/>
            <person name="Han C."/>
            <person name="Schmutz J."/>
            <person name="Larimer F."/>
            <person name="Land M."/>
            <person name="Hauser L."/>
            <person name="Kyrpides N."/>
            <person name="Kim E."/>
            <person name="Wawrik B."/>
            <person name="Richardson P."/>
        </authorList>
    </citation>
    <scope>NUCLEOTIDE SEQUENCE [LARGE SCALE GENOMIC DNA]</scope>
    <source>
        <strain evidence="2">DSM 6200 / JCM 39069 / Hxd3</strain>
    </source>
</reference>
<proteinExistence type="predicted"/>
<dbReference type="AlphaFoldDB" id="A8ZYL8"/>
<protein>
    <submittedName>
        <fullName evidence="1">Uncharacterized protein</fullName>
    </submittedName>
</protein>
<accession>A8ZYL8</accession>
<evidence type="ECO:0000313" key="1">
    <source>
        <dbReference type="EMBL" id="ABW68743.1"/>
    </source>
</evidence>
<dbReference type="HOGENOM" id="CLU_2824109_0_0_7"/>
<keyword evidence="2" id="KW-1185">Reference proteome</keyword>
<dbReference type="Proteomes" id="UP000008561">
    <property type="component" value="Chromosome"/>
</dbReference>
<gene>
    <name evidence="1" type="ordered locus">Dole_2940</name>
</gene>
<dbReference type="STRING" id="96561.Dole_2940"/>
<sequence length="66" mass="7714">MDEDKKDVLEQSPPPLDKKYRVRFKAYDQEGNELPNFSFKDLPEGSVLKIGNKSFPMRKDRKKKGV</sequence>
<dbReference type="EMBL" id="CP000859">
    <property type="protein sequence ID" value="ABW68743.1"/>
    <property type="molecule type" value="Genomic_DNA"/>
</dbReference>